<gene>
    <name evidence="6" type="ORF">PMKS-002334</name>
</gene>
<keyword evidence="3" id="KW-0012">Acyltransferase</keyword>
<proteinExistence type="predicted"/>
<accession>A0A1Q2YH31</accession>
<dbReference type="EC" id="2.3.1.39" evidence="1"/>
<dbReference type="InterPro" id="IPR014043">
    <property type="entry name" value="Acyl_transferase_dom"/>
</dbReference>
<dbReference type="OrthoDB" id="541883at2759"/>
<dbReference type="Gene3D" id="3.40.366.10">
    <property type="entry name" value="Malonyl-Coenzyme A Acyl Carrier Protein, domain 2"/>
    <property type="match status" value="1"/>
</dbReference>
<dbReference type="Gene3D" id="3.30.70.250">
    <property type="entry name" value="Malonyl-CoA ACP transacylase, ACP-binding"/>
    <property type="match status" value="1"/>
</dbReference>
<dbReference type="PANTHER" id="PTHR42681">
    <property type="entry name" value="MALONYL-COA-ACYL CARRIER PROTEIN TRANSACYLASE, MITOCHONDRIAL"/>
    <property type="match status" value="1"/>
</dbReference>
<dbReference type="Pfam" id="PF00698">
    <property type="entry name" value="Acyl_transf_1"/>
    <property type="match status" value="1"/>
</dbReference>
<dbReference type="InterPro" id="IPR050858">
    <property type="entry name" value="Mal-CoA-ACP_Trans/PKS_FabD"/>
</dbReference>
<dbReference type="InterPro" id="IPR016036">
    <property type="entry name" value="Malonyl_transacylase_ACP-bd"/>
</dbReference>
<keyword evidence="2" id="KW-0808">Transferase</keyword>
<evidence type="ECO:0000313" key="7">
    <source>
        <dbReference type="Proteomes" id="UP000186136"/>
    </source>
</evidence>
<name>A0A1Q2YH31_9ASCO</name>
<evidence type="ECO:0000259" key="5">
    <source>
        <dbReference type="SMART" id="SM00827"/>
    </source>
</evidence>
<comment type="catalytic activity">
    <reaction evidence="4">
        <text>holo-[ACP] + malonyl-CoA = malonyl-[ACP] + CoA</text>
        <dbReference type="Rhea" id="RHEA:41792"/>
        <dbReference type="Rhea" id="RHEA-COMP:9623"/>
        <dbReference type="Rhea" id="RHEA-COMP:9685"/>
        <dbReference type="ChEBI" id="CHEBI:57287"/>
        <dbReference type="ChEBI" id="CHEBI:57384"/>
        <dbReference type="ChEBI" id="CHEBI:64479"/>
        <dbReference type="ChEBI" id="CHEBI:78449"/>
        <dbReference type="EC" id="2.3.1.39"/>
    </reaction>
</comment>
<evidence type="ECO:0000256" key="3">
    <source>
        <dbReference type="ARBA" id="ARBA00023315"/>
    </source>
</evidence>
<dbReference type="InterPro" id="IPR001227">
    <property type="entry name" value="Ac_transferase_dom_sf"/>
</dbReference>
<dbReference type="SUPFAM" id="SSF52151">
    <property type="entry name" value="FabD/lysophospholipase-like"/>
    <property type="match status" value="1"/>
</dbReference>
<dbReference type="AlphaFoldDB" id="A0A1Q2YH31"/>
<evidence type="ECO:0000256" key="2">
    <source>
        <dbReference type="ARBA" id="ARBA00022679"/>
    </source>
</evidence>
<evidence type="ECO:0000256" key="1">
    <source>
        <dbReference type="ARBA" id="ARBA00013258"/>
    </source>
</evidence>
<protein>
    <recommendedName>
        <fullName evidence="1">[acyl-carrier-protein] S-malonyltransferase</fullName>
        <ecNumber evidence="1">2.3.1.39</ecNumber>
    </recommendedName>
</protein>
<dbReference type="SMART" id="SM00827">
    <property type="entry name" value="PKS_AT"/>
    <property type="match status" value="1"/>
</dbReference>
<evidence type="ECO:0000313" key="6">
    <source>
        <dbReference type="EMBL" id="GAV28857.1"/>
    </source>
</evidence>
<dbReference type="EMBL" id="BDGI01000089">
    <property type="protein sequence ID" value="GAV28857.1"/>
    <property type="molecule type" value="Genomic_DNA"/>
</dbReference>
<dbReference type="GO" id="GO:0006633">
    <property type="term" value="P:fatty acid biosynthetic process"/>
    <property type="evidence" value="ECO:0007669"/>
    <property type="project" value="TreeGrafter"/>
</dbReference>
<organism evidence="6 7">
    <name type="scientific">Pichia membranifaciens</name>
    <dbReference type="NCBI Taxonomy" id="4926"/>
    <lineage>
        <taxon>Eukaryota</taxon>
        <taxon>Fungi</taxon>
        <taxon>Dikarya</taxon>
        <taxon>Ascomycota</taxon>
        <taxon>Saccharomycotina</taxon>
        <taxon>Pichiomycetes</taxon>
        <taxon>Pichiales</taxon>
        <taxon>Pichiaceae</taxon>
        <taxon>Pichia</taxon>
    </lineage>
</organism>
<reference evidence="6 7" key="1">
    <citation type="submission" date="2016-08" db="EMBL/GenBank/DDBJ databases">
        <title>Whole genome shotgun sequence of Pichia membranifaciens KS47-1.</title>
        <authorList>
            <person name="Konishi M."/>
            <person name="Ishida M."/>
            <person name="Arakawa T."/>
            <person name="Kato Y."/>
            <person name="Horiuchi J."/>
        </authorList>
    </citation>
    <scope>NUCLEOTIDE SEQUENCE [LARGE SCALE GENOMIC DNA]</scope>
    <source>
        <strain evidence="6 7">KS47-1</strain>
    </source>
</reference>
<dbReference type="Proteomes" id="UP000186136">
    <property type="component" value="Unassembled WGS sequence"/>
</dbReference>
<evidence type="ECO:0000256" key="4">
    <source>
        <dbReference type="ARBA" id="ARBA00048462"/>
    </source>
</evidence>
<sequence length="363" mass="41608">MNHIQNRALHSTSRLCNVVTAVCPGQGNVSPHLFSLAHHQIDQLKNPKYAELIQFAQETLPEVPLTKYFSRKTYPDERLSQNELSQTSFVQPLVLLSTYINYSIFKDMFDWDIKSANYLLGHSLGELSALVVQDVISLEEGLKVAYQRGKLMERALLVNNSDTHGNIPKGDWGMVALMFQERDFKSITKVCRDDIRFNIANINGYGQIVVSGHTNELHEKIAVLDQIQKELVLSKQWRSRIRKVWLDTKVPAHHPIFNDIKEELKSIIHLKSDVLYVPVVCNLNGLVVMKNSQRVVDNFVDVTSKPVQFVKCLETIVPLSNEQDETYKFLNVSEITYSLIKRFFARNEKCEVYDLISEAEKSL</sequence>
<comment type="caution">
    <text evidence="6">The sequence shown here is derived from an EMBL/GenBank/DDBJ whole genome shotgun (WGS) entry which is preliminary data.</text>
</comment>
<feature type="domain" description="Malonyl-CoA:ACP transacylase (MAT)" evidence="5">
    <location>
        <begin position="22"/>
        <end position="343"/>
    </location>
</feature>
<dbReference type="InterPro" id="IPR016035">
    <property type="entry name" value="Acyl_Trfase/lysoPLipase"/>
</dbReference>
<dbReference type="GO" id="GO:0004314">
    <property type="term" value="F:[acyl-carrier-protein] S-malonyltransferase activity"/>
    <property type="evidence" value="ECO:0007669"/>
    <property type="project" value="UniProtKB-EC"/>
</dbReference>
<dbReference type="SUPFAM" id="SSF55048">
    <property type="entry name" value="Probable ACP-binding domain of malonyl-CoA ACP transacylase"/>
    <property type="match status" value="1"/>
</dbReference>
<dbReference type="GO" id="GO:0005739">
    <property type="term" value="C:mitochondrion"/>
    <property type="evidence" value="ECO:0007669"/>
    <property type="project" value="TreeGrafter"/>
</dbReference>
<dbReference type="PANTHER" id="PTHR42681:SF1">
    <property type="entry name" value="MALONYL-COA-ACYL CARRIER PROTEIN TRANSACYLASE, MITOCHONDRIAL"/>
    <property type="match status" value="1"/>
</dbReference>
<keyword evidence="7" id="KW-1185">Reference proteome</keyword>